<dbReference type="AlphaFoldDB" id="A0AAV5TY17"/>
<comment type="caution">
    <text evidence="2">The sequence shown here is derived from an EMBL/GenBank/DDBJ whole genome shotgun (WGS) entry which is preliminary data.</text>
</comment>
<accession>A0AAV5TY17</accession>
<dbReference type="EMBL" id="BTSX01000005">
    <property type="protein sequence ID" value="GMS99374.1"/>
    <property type="molecule type" value="Genomic_DNA"/>
</dbReference>
<evidence type="ECO:0000256" key="1">
    <source>
        <dbReference type="SAM" id="SignalP"/>
    </source>
</evidence>
<evidence type="ECO:0000313" key="3">
    <source>
        <dbReference type="Proteomes" id="UP001432027"/>
    </source>
</evidence>
<name>A0AAV5TY17_9BILA</name>
<gene>
    <name evidence="2" type="ORF">PENTCL1PPCAC_21549</name>
</gene>
<keyword evidence="3" id="KW-1185">Reference proteome</keyword>
<keyword evidence="1" id="KW-0732">Signal</keyword>
<dbReference type="Proteomes" id="UP001432027">
    <property type="component" value="Unassembled WGS sequence"/>
</dbReference>
<feature type="chain" id="PRO_5043854070" evidence="1">
    <location>
        <begin position="18"/>
        <end position="106"/>
    </location>
</feature>
<protein>
    <submittedName>
        <fullName evidence="2">Uncharacterized protein</fullName>
    </submittedName>
</protein>
<sequence>MIPIAFAFLLAVNICAASVDFTHSTLYDINDFVGKDKVPITQCDKGCVIFASTMGPGFVNSPTNYDPYAEKLLIYYEKEHRNYSITELSRNFDEKSSLKRMESPPD</sequence>
<feature type="signal peptide" evidence="1">
    <location>
        <begin position="1"/>
        <end position="17"/>
    </location>
</feature>
<evidence type="ECO:0000313" key="2">
    <source>
        <dbReference type="EMBL" id="GMS99374.1"/>
    </source>
</evidence>
<organism evidence="2 3">
    <name type="scientific">Pristionchus entomophagus</name>
    <dbReference type="NCBI Taxonomy" id="358040"/>
    <lineage>
        <taxon>Eukaryota</taxon>
        <taxon>Metazoa</taxon>
        <taxon>Ecdysozoa</taxon>
        <taxon>Nematoda</taxon>
        <taxon>Chromadorea</taxon>
        <taxon>Rhabditida</taxon>
        <taxon>Rhabditina</taxon>
        <taxon>Diplogasteromorpha</taxon>
        <taxon>Diplogasteroidea</taxon>
        <taxon>Neodiplogasteridae</taxon>
        <taxon>Pristionchus</taxon>
    </lineage>
</organism>
<reference evidence="2" key="1">
    <citation type="submission" date="2023-10" db="EMBL/GenBank/DDBJ databases">
        <title>Genome assembly of Pristionchus species.</title>
        <authorList>
            <person name="Yoshida K."/>
            <person name="Sommer R.J."/>
        </authorList>
    </citation>
    <scope>NUCLEOTIDE SEQUENCE</scope>
    <source>
        <strain evidence="2">RS0144</strain>
    </source>
</reference>
<proteinExistence type="predicted"/>